<dbReference type="EMBL" id="KJ019050">
    <property type="protein sequence ID" value="AIX19546.1"/>
    <property type="molecule type" value="Genomic_DNA"/>
</dbReference>
<dbReference type="Proteomes" id="UP000185365">
    <property type="component" value="Segment"/>
</dbReference>
<dbReference type="Proteomes" id="UP000185355">
    <property type="component" value="Segment"/>
</dbReference>
<dbReference type="EMBL" id="KJ019162">
    <property type="protein sequence ID" value="AIX46363.1"/>
    <property type="molecule type" value="Genomic_DNA"/>
</dbReference>
<evidence type="ECO:0000313" key="28">
    <source>
        <dbReference type="EMBL" id="AIX36291.1"/>
    </source>
</evidence>
<dbReference type="Proteomes" id="UP000185368">
    <property type="component" value="Segment"/>
</dbReference>
<dbReference type="Proteomes" id="UP000185346">
    <property type="component" value="Segment"/>
</dbReference>
<evidence type="ECO:0000313" key="25">
    <source>
        <dbReference type="EMBL" id="AIX34788.1"/>
    </source>
</evidence>
<evidence type="ECO:0000313" key="3">
    <source>
        <dbReference type="EMBL" id="AIX14920.1"/>
    </source>
</evidence>
<evidence type="ECO:0000313" key="29">
    <source>
        <dbReference type="EMBL" id="AIX36508.1"/>
    </source>
</evidence>
<dbReference type="EMBL" id="KJ019073">
    <property type="protein sequence ID" value="AIX24868.1"/>
    <property type="molecule type" value="Genomic_DNA"/>
</dbReference>
<dbReference type="EMBL" id="KJ019057">
    <property type="protein sequence ID" value="AIX21194.1"/>
    <property type="molecule type" value="Genomic_DNA"/>
</dbReference>
<dbReference type="EMBL" id="KJ019062">
    <property type="protein sequence ID" value="AIX22423.1"/>
    <property type="molecule type" value="Genomic_DNA"/>
</dbReference>
<evidence type="ECO:0000313" key="31">
    <source>
        <dbReference type="EMBL" id="AIX37653.1"/>
    </source>
</evidence>
<dbReference type="EMBL" id="KJ019160">
    <property type="protein sequence ID" value="AIX45926.1"/>
    <property type="molecule type" value="Genomic_DNA"/>
</dbReference>
<dbReference type="EMBL" id="KJ019112">
    <property type="protein sequence ID" value="AIX34568.1"/>
    <property type="molecule type" value="Genomic_DNA"/>
</dbReference>
<evidence type="ECO:0000313" key="5">
    <source>
        <dbReference type="EMBL" id="AIX15565.1"/>
    </source>
</evidence>
<keyword evidence="1" id="KW-0812">Transmembrane</keyword>
<dbReference type="Proteomes" id="UP000185351">
    <property type="component" value="Segment"/>
</dbReference>
<dbReference type="Proteomes" id="UP000185384">
    <property type="component" value="Segment"/>
</dbReference>
<dbReference type="EMBL" id="KJ019164">
    <property type="protein sequence ID" value="AIX46788.1"/>
    <property type="molecule type" value="Genomic_DNA"/>
</dbReference>
<dbReference type="EMBL" id="KJ019130">
    <property type="protein sequence ID" value="AIX38521.1"/>
    <property type="molecule type" value="Genomic_DNA"/>
</dbReference>
<evidence type="ECO:0000313" key="34">
    <source>
        <dbReference type="EMBL" id="AIX38740.1"/>
    </source>
</evidence>
<accession>A0A0E3ES56</accession>
<evidence type="ECO:0000313" key="38">
    <source>
        <dbReference type="EMBL" id="AIX46363.1"/>
    </source>
</evidence>
<dbReference type="Proteomes" id="UP000185362">
    <property type="component" value="Segment"/>
</dbReference>
<evidence type="ECO:0000313" key="6">
    <source>
        <dbReference type="EMBL" id="AIX15994.1"/>
    </source>
</evidence>
<dbReference type="EMBL" id="KJ019035">
    <property type="protein sequence ID" value="AIX16211.1"/>
    <property type="molecule type" value="Genomic_DNA"/>
</dbReference>
<dbReference type="Proteomes" id="UP000033003">
    <property type="component" value="Segment"/>
</dbReference>
<dbReference type="Proteomes" id="UP000185381">
    <property type="component" value="Genome"/>
</dbReference>
<evidence type="ECO:0000313" key="41">
    <source>
        <dbReference type="Proteomes" id="UP000185344"/>
    </source>
</evidence>
<dbReference type="EMBL" id="KJ019119">
    <property type="protein sequence ID" value="AIX36073.1"/>
    <property type="molecule type" value="Genomic_DNA"/>
</dbReference>
<evidence type="ECO:0000313" key="11">
    <source>
        <dbReference type="EMBL" id="AIX19546.1"/>
    </source>
</evidence>
<evidence type="ECO:0000313" key="30">
    <source>
        <dbReference type="EMBL" id="AIX37435.1"/>
    </source>
</evidence>
<dbReference type="Proteomes" id="UP000185350">
    <property type="component" value="Segment"/>
</dbReference>
<dbReference type="Proteomes" id="UP000185380">
    <property type="component" value="Segment"/>
</dbReference>
<evidence type="ECO:0000313" key="9">
    <source>
        <dbReference type="EMBL" id="AIX18675.1"/>
    </source>
</evidence>
<evidence type="ECO:0000256" key="1">
    <source>
        <dbReference type="SAM" id="Phobius"/>
    </source>
</evidence>
<evidence type="ECO:0000313" key="24">
    <source>
        <dbReference type="EMBL" id="AIX34568.1"/>
    </source>
</evidence>
<dbReference type="Proteomes" id="UP000185374">
    <property type="component" value="Segment"/>
</dbReference>
<reference evidence="40 41" key="1">
    <citation type="submission" date="2013-12" db="EMBL/GenBank/DDBJ databases">
        <title>Ecological redundancy of diverse viral populations within a natural community.</title>
        <authorList>
            <person name="Gregory A.C."/>
            <person name="LaButti K."/>
            <person name="Copeland A."/>
            <person name="Woyke T."/>
            <person name="Sullivan M.B."/>
        </authorList>
    </citation>
    <scope>NUCLEOTIDE SEQUENCE [LARGE SCALE GENOMIC DNA]</scope>
    <source>
        <strain evidence="35">Syn7803C108</strain>
        <strain evidence="36">Syn7803C109</strain>
        <strain evidence="37">Syn7803C35</strain>
        <strain evidence="38">Syn7803C37</strain>
        <strain evidence="39">Syn7803C39</strain>
        <strain evidence="2">Syn7803C45</strain>
        <strain evidence="3">Syn7803C46</strain>
        <strain evidence="4">Syn7803C48</strain>
        <strain evidence="5">Syn7803C49</strain>
        <strain evidence="6">Syn7803C54</strain>
        <strain evidence="7">Syn7803C55</strain>
        <strain evidence="8">Syn7803C57</strain>
        <strain evidence="9">Syn7803C72</strain>
        <strain evidence="10">Syn7803C75</strain>
        <strain evidence="11">Syn7803C77</strain>
        <strain evidence="12">Syn7803C88</strain>
        <strain evidence="13">Syn7803C89</strain>
        <strain evidence="14">Syn7803C93</strain>
        <strain evidence="15">Syn7803US104</strain>
        <strain evidence="16">Syn7803US108</strain>
        <strain evidence="17">Syn7803US109</strain>
        <strain evidence="18">Syn7803US110</strain>
        <strain evidence="19">Syn7803US111</strain>
        <strain evidence="20">Syn7803US113</strain>
        <strain evidence="21">Syn7803US114</strain>
        <strain evidence="22">Syn7803US115</strain>
        <strain evidence="23">Syn7803US122</strain>
        <strain evidence="25">Syn7803US5</strain>
        <strain evidence="24">Syn7803US59</strain>
        <strain evidence="26">Syn7803US64</strain>
        <strain evidence="27">Syn7803US65</strain>
        <strain evidence="28">Syn7803US71</strain>
        <strain evidence="29">Syn7803US78</strain>
        <strain evidence="30">Syn7803US82</strain>
        <strain evidence="31">Syn7803US83</strain>
        <strain evidence="32">Syn7803US89</strain>
        <strain evidence="33">Syn7803US94</strain>
        <strain evidence="34">Syn7803US95</strain>
    </source>
</reference>
<keyword evidence="42" id="KW-1185">Reference proteome</keyword>
<evidence type="ECO:0000313" key="39">
    <source>
        <dbReference type="EMBL" id="AIX46788.1"/>
    </source>
</evidence>
<dbReference type="Proteomes" id="UP000185348">
    <property type="component" value="Segment"/>
</dbReference>
<dbReference type="Proteomes" id="UP000185382">
    <property type="component" value="Segment"/>
</dbReference>
<evidence type="ECO:0000313" key="13">
    <source>
        <dbReference type="EMBL" id="AIX21194.1"/>
    </source>
</evidence>
<dbReference type="EMBL" id="KJ019131">
    <property type="protein sequence ID" value="AIX38740.1"/>
    <property type="molecule type" value="Genomic_DNA"/>
</dbReference>
<evidence type="ECO:0000313" key="12">
    <source>
        <dbReference type="EMBL" id="AIX20977.1"/>
    </source>
</evidence>
<dbReference type="EMBL" id="KJ019121">
    <property type="protein sequence ID" value="AIX36508.1"/>
    <property type="molecule type" value="Genomic_DNA"/>
</dbReference>
<keyword evidence="1" id="KW-1133">Transmembrane helix</keyword>
<dbReference type="EMBL" id="KJ019078">
    <property type="protein sequence ID" value="AIX25951.1"/>
    <property type="molecule type" value="Genomic_DNA"/>
</dbReference>
<evidence type="ECO:0000313" key="15">
    <source>
        <dbReference type="EMBL" id="AIX24215.1"/>
    </source>
</evidence>
<dbReference type="EMBL" id="KJ019077">
    <property type="protein sequence ID" value="AIX25733.1"/>
    <property type="molecule type" value="Genomic_DNA"/>
</dbReference>
<evidence type="ECO:0000313" key="23">
    <source>
        <dbReference type="EMBL" id="AIX27022.1"/>
    </source>
</evidence>
<dbReference type="EMBL" id="KJ019034">
    <property type="protein sequence ID" value="AIX15994.1"/>
    <property type="molecule type" value="Genomic_DNA"/>
</dbReference>
<evidence type="ECO:0000313" key="40">
    <source>
        <dbReference type="Proteomes" id="UP000033003"/>
    </source>
</evidence>
<dbReference type="Proteomes" id="UP000185366">
    <property type="component" value="Segment"/>
</dbReference>
<evidence type="ECO:0000313" key="16">
    <source>
        <dbReference type="EMBL" id="AIX24649.1"/>
    </source>
</evidence>
<dbReference type="EMBL" id="KJ019036">
    <property type="protein sequence ID" value="AIX16396.1"/>
    <property type="molecule type" value="Genomic_DNA"/>
</dbReference>
<name>A0A0E3ES56_9CAUD</name>
<dbReference type="Proteomes" id="UP000185371">
    <property type="component" value="Segment"/>
</dbReference>
<dbReference type="EMBL" id="KJ019028">
    <property type="protein sequence ID" value="AIX14701.1"/>
    <property type="molecule type" value="Genomic_DNA"/>
</dbReference>
<evidence type="ECO:0000313" key="18">
    <source>
        <dbReference type="EMBL" id="AIX25085.1"/>
    </source>
</evidence>
<dbReference type="EMBL" id="KJ019118">
    <property type="protein sequence ID" value="AIX35852.1"/>
    <property type="molecule type" value="Genomic_DNA"/>
</dbReference>
<gene>
    <name evidence="35" type="ORF">Syn7803C108_90</name>
    <name evidence="36" type="ORF">Syn7803C109_89</name>
    <name evidence="37" type="ORF">Syn7803C35_89</name>
    <name evidence="38" type="ORF">Syn7803C37_90</name>
    <name evidence="39" type="ORF">Syn7803C39_89</name>
    <name evidence="2" type="ORF">Syn7803C45_90</name>
    <name evidence="3" type="ORF">Syn7803C46_89</name>
    <name evidence="4" type="ORF">Syn7803C48_89</name>
    <name evidence="5" type="ORF">Syn7803C49_89</name>
    <name evidence="6" type="ORF">Syn7803C54_89</name>
    <name evidence="7" type="ORF">Syn7803C55_86</name>
    <name evidence="8" type="ORF">Syn7803C57_89</name>
    <name evidence="9" type="ORF">Syn7803C72_89</name>
    <name evidence="10" type="ORF">Syn7803C75_90</name>
    <name evidence="11" type="ORF">Syn7803C77_89</name>
    <name evidence="12" type="ORF">Syn7803C88_89</name>
    <name evidence="13" type="ORF">Syn7803C89_89</name>
    <name evidence="14" type="ORF">Syn7803C93_89</name>
    <name evidence="15" type="ORF">Syn7803US104_90</name>
    <name evidence="16" type="ORF">Syn7803US108_89</name>
    <name evidence="17" type="ORF">Syn7803US109_90</name>
    <name evidence="18" type="ORF">Syn7803US110_89</name>
    <name evidence="19" type="ORF">Syn7803US111_89</name>
    <name evidence="20" type="ORF">Syn7803US113_89</name>
    <name evidence="21" type="ORF">Syn7803US114_89</name>
    <name evidence="22" type="ORF">Syn7803US115_88</name>
    <name evidence="23" type="ORF">Syn7803US122_89</name>
    <name evidence="24" type="ORF">Syn7803US59_89</name>
    <name evidence="25" type="ORF">Syn7803US5_90</name>
    <name evidence="26" type="ORF">Syn7803US64_89</name>
    <name evidence="27" type="ORF">Syn7803US65_91</name>
    <name evidence="28" type="ORF">Syn7803US71_89</name>
    <name evidence="29" type="ORF">Syn7803US78_89</name>
    <name evidence="30" type="ORF">Syn7803US82_89</name>
    <name evidence="31" type="ORF">Syn7803US83_89</name>
    <name evidence="32" type="ORF">Syn7803US89_89</name>
    <name evidence="33" type="ORF">Syn7803US94_89</name>
    <name evidence="34" type="ORF">Syn7803US95_90</name>
</gene>
<dbReference type="EMBL" id="KJ019126">
    <property type="protein sequence ID" value="AIX37653.1"/>
    <property type="molecule type" value="Genomic_DNA"/>
</dbReference>
<dbReference type="Proteomes" id="UP000185385">
    <property type="component" value="Segment"/>
</dbReference>
<dbReference type="EMBL" id="KJ019046">
    <property type="protein sequence ID" value="AIX18675.1"/>
    <property type="molecule type" value="Genomic_DNA"/>
</dbReference>
<dbReference type="Proteomes" id="UP000185347">
    <property type="component" value="Segment"/>
</dbReference>
<evidence type="ECO:0000313" key="19">
    <source>
        <dbReference type="EMBL" id="AIX25304.1"/>
    </source>
</evidence>
<dbReference type="Proteomes" id="UP000185352">
    <property type="component" value="Segment"/>
</dbReference>
<dbReference type="EMBL" id="KJ019070">
    <property type="protein sequence ID" value="AIX24215.1"/>
    <property type="molecule type" value="Genomic_DNA"/>
</dbReference>
<dbReference type="Proteomes" id="UP000185379">
    <property type="component" value="Segment"/>
</dbReference>
<evidence type="ECO:0000313" key="32">
    <source>
        <dbReference type="EMBL" id="AIX38304.1"/>
    </source>
</evidence>
<dbReference type="EMBL" id="KJ019125">
    <property type="protein sequence ID" value="AIX37435.1"/>
    <property type="molecule type" value="Genomic_DNA"/>
</dbReference>
<dbReference type="Proteomes" id="UP000185349">
    <property type="component" value="Segment"/>
</dbReference>
<evidence type="ECO:0000313" key="37">
    <source>
        <dbReference type="EMBL" id="AIX45926.1"/>
    </source>
</evidence>
<evidence type="ECO:0000313" key="8">
    <source>
        <dbReference type="EMBL" id="AIX16396.1"/>
    </source>
</evidence>
<dbReference type="EMBL" id="KJ019048">
    <property type="protein sequence ID" value="AIX19112.1"/>
    <property type="molecule type" value="Genomic_DNA"/>
</dbReference>
<dbReference type="Proteomes" id="UP000220606">
    <property type="component" value="Segment"/>
</dbReference>
<evidence type="ECO:0000313" key="2">
    <source>
        <dbReference type="EMBL" id="AIX14701.1"/>
    </source>
</evidence>
<organism evidence="8 43">
    <name type="scientific">Synechococcus phage ACG-2014d</name>
    <dbReference type="NCBI Taxonomy" id="1493509"/>
    <lineage>
        <taxon>Viruses</taxon>
        <taxon>Duplodnaviria</taxon>
        <taxon>Heunggongvirae</taxon>
        <taxon>Uroviricota</taxon>
        <taxon>Caudoviricetes</taxon>
        <taxon>Pantevenvirales</taxon>
        <taxon>Kyanoviridae</taxon>
        <taxon>Lowelvirus</taxon>
        <taxon>Lowelvirus tuscon4d</taxon>
    </lineage>
</organism>
<evidence type="ECO:0000313" key="26">
    <source>
        <dbReference type="EMBL" id="AIX35852.1"/>
    </source>
</evidence>
<sequence length="69" mass="7580">MNLLLRPLDNPGDPVWSVIILVIIAVVGMLGYVIYILREAFAELKDGSNDATEQEELLQLPSDGDQPCP</sequence>
<dbReference type="Proteomes" id="UP000185369">
    <property type="component" value="Segment"/>
</dbReference>
<evidence type="ECO:0000313" key="21">
    <source>
        <dbReference type="EMBL" id="AIX25951.1"/>
    </source>
</evidence>
<feature type="transmembrane region" description="Helical" evidence="1">
    <location>
        <begin position="15"/>
        <end position="37"/>
    </location>
</feature>
<dbReference type="Proteomes" id="UP000185344">
    <property type="component" value="Segment"/>
</dbReference>
<evidence type="ECO:0000313" key="27">
    <source>
        <dbReference type="EMBL" id="AIX36073.1"/>
    </source>
</evidence>
<proteinExistence type="predicted"/>
<dbReference type="Proteomes" id="UP000185364">
    <property type="component" value="Segment"/>
</dbReference>
<evidence type="ECO:0000313" key="42">
    <source>
        <dbReference type="Proteomes" id="UP000185365"/>
    </source>
</evidence>
<dbReference type="EMBL" id="KJ019129">
    <property type="protein sequence ID" value="AIX38304.1"/>
    <property type="molecule type" value="Genomic_DNA"/>
</dbReference>
<dbReference type="Proteomes" id="UP000185370">
    <property type="component" value="Segment"/>
</dbReference>
<dbReference type="Proteomes" id="UP000185383">
    <property type="component" value="Segment"/>
</dbReference>
<dbReference type="Proteomes" id="UP000185376">
    <property type="component" value="Segment"/>
</dbReference>
<dbReference type="Proteomes" id="UP000185377">
    <property type="component" value="Segment"/>
</dbReference>
<dbReference type="Proteomes" id="UP000185358">
    <property type="component" value="Segment"/>
</dbReference>
<dbReference type="EMBL" id="KJ019079">
    <property type="protein sequence ID" value="AIX26168.1"/>
    <property type="molecule type" value="Genomic_DNA"/>
</dbReference>
<dbReference type="Proteomes" id="UP000185372">
    <property type="component" value="Genome"/>
</dbReference>
<keyword evidence="1" id="KW-0472">Membrane</keyword>
<evidence type="ECO:0000313" key="14">
    <source>
        <dbReference type="EMBL" id="AIX22423.1"/>
    </source>
</evidence>
<dbReference type="EMBL" id="KJ019120">
    <property type="protein sequence ID" value="AIX36291.1"/>
    <property type="molecule type" value="Genomic_DNA"/>
</dbReference>
<dbReference type="EMBL" id="KJ019031">
    <property type="protein sequence ID" value="AIX15347.1"/>
    <property type="molecule type" value="Genomic_DNA"/>
</dbReference>
<dbReference type="Proteomes" id="UP000185357">
    <property type="component" value="Segment"/>
</dbReference>
<dbReference type="Proteomes" id="UP000185359">
    <property type="component" value="Segment"/>
</dbReference>
<dbReference type="EMBL" id="KJ019072">
    <property type="protein sequence ID" value="AIX24649.1"/>
    <property type="molecule type" value="Genomic_DNA"/>
</dbReference>
<evidence type="ECO:0000313" key="36">
    <source>
        <dbReference type="EMBL" id="AIX40670.1"/>
    </source>
</evidence>
<evidence type="ECO:0000313" key="43">
    <source>
        <dbReference type="Proteomes" id="UP000185369"/>
    </source>
</evidence>
<evidence type="ECO:0000313" key="22">
    <source>
        <dbReference type="EMBL" id="AIX26168.1"/>
    </source>
</evidence>
<dbReference type="EMBL" id="KJ019075">
    <property type="protein sequence ID" value="AIX25304.1"/>
    <property type="molecule type" value="Genomic_DNA"/>
</dbReference>
<evidence type="ECO:0000313" key="20">
    <source>
        <dbReference type="EMBL" id="AIX25733.1"/>
    </source>
</evidence>
<dbReference type="EMBL" id="KJ019113">
    <property type="protein sequence ID" value="AIX34788.1"/>
    <property type="molecule type" value="Genomic_DNA"/>
</dbReference>
<dbReference type="EMBL" id="KJ019139">
    <property type="protein sequence ID" value="AIX40452.1"/>
    <property type="molecule type" value="Genomic_DNA"/>
</dbReference>
<dbReference type="EMBL" id="KJ019140">
    <property type="protein sequence ID" value="AIX40670.1"/>
    <property type="molecule type" value="Genomic_DNA"/>
</dbReference>
<evidence type="ECO:0000313" key="17">
    <source>
        <dbReference type="EMBL" id="AIX24868.1"/>
    </source>
</evidence>
<dbReference type="EMBL" id="KJ019074">
    <property type="protein sequence ID" value="AIX25085.1"/>
    <property type="molecule type" value="Genomic_DNA"/>
</dbReference>
<dbReference type="Proteomes" id="UP000185363">
    <property type="component" value="Segment"/>
</dbReference>
<dbReference type="EMBL" id="KJ019032">
    <property type="protein sequence ID" value="AIX15565.1"/>
    <property type="molecule type" value="Genomic_DNA"/>
</dbReference>
<evidence type="ECO:0000313" key="4">
    <source>
        <dbReference type="EMBL" id="AIX15347.1"/>
    </source>
</evidence>
<evidence type="ECO:0000313" key="33">
    <source>
        <dbReference type="EMBL" id="AIX38521.1"/>
    </source>
</evidence>
<dbReference type="EMBL" id="KJ019056">
    <property type="protein sequence ID" value="AIX20977.1"/>
    <property type="molecule type" value="Genomic_DNA"/>
</dbReference>
<dbReference type="Proteomes" id="UP000185375">
    <property type="component" value="Segment"/>
</dbReference>
<evidence type="ECO:0000313" key="35">
    <source>
        <dbReference type="EMBL" id="AIX40452.1"/>
    </source>
</evidence>
<evidence type="ECO:0000313" key="7">
    <source>
        <dbReference type="EMBL" id="AIX16211.1"/>
    </source>
</evidence>
<dbReference type="Proteomes" id="UP000185386">
    <property type="component" value="Segment"/>
</dbReference>
<dbReference type="Proteomes" id="UP000185373">
    <property type="component" value="Segment"/>
</dbReference>
<dbReference type="EMBL" id="KJ019083">
    <property type="protein sequence ID" value="AIX27022.1"/>
    <property type="molecule type" value="Genomic_DNA"/>
</dbReference>
<evidence type="ECO:0000313" key="10">
    <source>
        <dbReference type="EMBL" id="AIX19112.1"/>
    </source>
</evidence>
<protein>
    <submittedName>
        <fullName evidence="8">Uncharacterized protein</fullName>
    </submittedName>
</protein>
<dbReference type="EMBL" id="KJ019029">
    <property type="protein sequence ID" value="AIX14920.1"/>
    <property type="molecule type" value="Genomic_DNA"/>
</dbReference>
<dbReference type="Proteomes" id="UP000185360">
    <property type="component" value="Genome"/>
</dbReference>